<dbReference type="Proteomes" id="UP000263993">
    <property type="component" value="Unassembled WGS sequence"/>
</dbReference>
<name>A0A371BAX8_9BRAD</name>
<organism evidence="1 2">
    <name type="scientific">Undibacter mobilis</name>
    <dbReference type="NCBI Taxonomy" id="2292256"/>
    <lineage>
        <taxon>Bacteria</taxon>
        <taxon>Pseudomonadati</taxon>
        <taxon>Pseudomonadota</taxon>
        <taxon>Alphaproteobacteria</taxon>
        <taxon>Hyphomicrobiales</taxon>
        <taxon>Nitrobacteraceae</taxon>
        <taxon>Undibacter</taxon>
    </lineage>
</organism>
<evidence type="ECO:0000313" key="2">
    <source>
        <dbReference type="Proteomes" id="UP000263993"/>
    </source>
</evidence>
<dbReference type="EMBL" id="QRGO01000001">
    <property type="protein sequence ID" value="RDV04657.1"/>
    <property type="molecule type" value="Genomic_DNA"/>
</dbReference>
<gene>
    <name evidence="1" type="ORF">DXH78_08835</name>
</gene>
<reference evidence="2" key="1">
    <citation type="submission" date="2018-08" db="EMBL/GenBank/DDBJ databases">
        <authorList>
            <person name="Kim S.-J."/>
            <person name="Jung G.-Y."/>
        </authorList>
    </citation>
    <scope>NUCLEOTIDE SEQUENCE [LARGE SCALE GENOMIC DNA]</scope>
    <source>
        <strain evidence="2">GY_H</strain>
    </source>
</reference>
<keyword evidence="2" id="KW-1185">Reference proteome</keyword>
<proteinExistence type="predicted"/>
<evidence type="ECO:0000313" key="1">
    <source>
        <dbReference type="EMBL" id="RDV04657.1"/>
    </source>
</evidence>
<comment type="caution">
    <text evidence="1">The sequence shown here is derived from an EMBL/GenBank/DDBJ whole genome shotgun (WGS) entry which is preliminary data.</text>
</comment>
<sequence length="68" mass="7614">MPFYGFFEEEHIFLHAEVRTTEPAFRAAGIIDVKDIVILAFKRDAFKRANCIADGVLVDIKSCAVISP</sequence>
<dbReference type="AlphaFoldDB" id="A0A371BAX8"/>
<protein>
    <submittedName>
        <fullName evidence="1">Uncharacterized protein</fullName>
    </submittedName>
</protein>
<accession>A0A371BAX8</accession>